<keyword evidence="3" id="KW-1185">Reference proteome</keyword>
<protein>
    <submittedName>
        <fullName evidence="2">Uncharacterized protein</fullName>
    </submittedName>
</protein>
<gene>
    <name evidence="2" type="ORF">RCOM_1380680</name>
</gene>
<dbReference type="AlphaFoldDB" id="B9RPL2"/>
<evidence type="ECO:0000313" key="2">
    <source>
        <dbReference type="EMBL" id="EEF46733.1"/>
    </source>
</evidence>
<feature type="coiled-coil region" evidence="1">
    <location>
        <begin position="115"/>
        <end position="142"/>
    </location>
</feature>
<sequence>MGSSTVYVPAKSTTSSIKDPALRDISIQKTLNHKYDLMVGGMITWIVEMVGAFDLEQIELPQILGCLILNLKILESMGMIHMVHGVYVINKWQESHSRIQKDDEGDDMEVKSSIKTKILKKLKNLEKGAREAKREIYEIKRMVTDMQIEVSNINDNVEQTIEFLGVPPQSFMKISSNED</sequence>
<keyword evidence="1" id="KW-0175">Coiled coil</keyword>
<dbReference type="Proteomes" id="UP000008311">
    <property type="component" value="Unassembled WGS sequence"/>
</dbReference>
<reference evidence="3" key="1">
    <citation type="journal article" date="2010" name="Nat. Biotechnol.">
        <title>Draft genome sequence of the oilseed species Ricinus communis.</title>
        <authorList>
            <person name="Chan A.P."/>
            <person name="Crabtree J."/>
            <person name="Zhao Q."/>
            <person name="Lorenzi H."/>
            <person name="Orvis J."/>
            <person name="Puiu D."/>
            <person name="Melake-Berhan A."/>
            <person name="Jones K.M."/>
            <person name="Redman J."/>
            <person name="Chen G."/>
            <person name="Cahoon E.B."/>
            <person name="Gedil M."/>
            <person name="Stanke M."/>
            <person name="Haas B.J."/>
            <person name="Wortman J.R."/>
            <person name="Fraser-Liggett C.M."/>
            <person name="Ravel J."/>
            <person name="Rabinowicz P.D."/>
        </authorList>
    </citation>
    <scope>NUCLEOTIDE SEQUENCE [LARGE SCALE GENOMIC DNA]</scope>
    <source>
        <strain evidence="3">cv. Hale</strain>
    </source>
</reference>
<evidence type="ECO:0000256" key="1">
    <source>
        <dbReference type="SAM" id="Coils"/>
    </source>
</evidence>
<dbReference type="InParanoid" id="B9RPL2"/>
<organism evidence="2 3">
    <name type="scientific">Ricinus communis</name>
    <name type="common">Castor bean</name>
    <dbReference type="NCBI Taxonomy" id="3988"/>
    <lineage>
        <taxon>Eukaryota</taxon>
        <taxon>Viridiplantae</taxon>
        <taxon>Streptophyta</taxon>
        <taxon>Embryophyta</taxon>
        <taxon>Tracheophyta</taxon>
        <taxon>Spermatophyta</taxon>
        <taxon>Magnoliopsida</taxon>
        <taxon>eudicotyledons</taxon>
        <taxon>Gunneridae</taxon>
        <taxon>Pentapetalae</taxon>
        <taxon>rosids</taxon>
        <taxon>fabids</taxon>
        <taxon>Malpighiales</taxon>
        <taxon>Euphorbiaceae</taxon>
        <taxon>Acalyphoideae</taxon>
        <taxon>Acalypheae</taxon>
        <taxon>Ricinus</taxon>
    </lineage>
</organism>
<accession>B9RPL2</accession>
<dbReference type="EMBL" id="EQ973795">
    <property type="protein sequence ID" value="EEF46733.1"/>
    <property type="molecule type" value="Genomic_DNA"/>
</dbReference>
<evidence type="ECO:0000313" key="3">
    <source>
        <dbReference type="Proteomes" id="UP000008311"/>
    </source>
</evidence>
<name>B9RPL2_RICCO</name>
<proteinExistence type="predicted"/>